<reference evidence="10" key="1">
    <citation type="submission" date="2015-01" db="EMBL/GenBank/DDBJ databases">
        <title>Transcriptome Assembly of Fopius arisanus.</title>
        <authorList>
            <person name="Geib S."/>
        </authorList>
    </citation>
    <scope>NUCLEOTIDE SEQUENCE</scope>
</reference>
<evidence type="ECO:0000256" key="1">
    <source>
        <dbReference type="ARBA" id="ARBA00004448"/>
    </source>
</evidence>
<comment type="similarity">
    <text evidence="2">Belongs to the TMEM186 family.</text>
</comment>
<evidence type="ECO:0000313" key="11">
    <source>
        <dbReference type="Proteomes" id="UP000694866"/>
    </source>
</evidence>
<keyword evidence="11" id="KW-1185">Reference proteome</keyword>
<comment type="subcellular location">
    <subcellularLocation>
        <location evidence="1">Mitochondrion inner membrane</location>
        <topology evidence="1">Multi-pass membrane protein</topology>
    </subcellularLocation>
</comment>
<name>A0A0C9RJ28_9HYME</name>
<evidence type="ECO:0000313" key="12">
    <source>
        <dbReference type="RefSeq" id="XP_011308603.1"/>
    </source>
</evidence>
<sequence length="199" mass="22688">MVLFTNNCWRMTFTSRNFLRSSAVSYQLIPHQKASKKYESKKWPGYHVIYNLENVKTISILNRLKLHTTIVSGVTIPMIITSEVTLGLTSAFVHNATFLFGAVALFLHGVGYFANNVVGIIYAKKDSDDLKIAYVSYFGKRMDIDTNFNDISSPEPKTRFRSPIFTPLFIASKKKNLRLFIKGKIIDEQKFDKLLGVSF</sequence>
<dbReference type="RefSeq" id="XP_011308603.1">
    <property type="nucleotide sequence ID" value="XM_011310301.1"/>
</dbReference>
<evidence type="ECO:0000256" key="6">
    <source>
        <dbReference type="ARBA" id="ARBA00022989"/>
    </source>
</evidence>
<protein>
    <recommendedName>
        <fullName evidence="3">Transmembrane protein 186</fullName>
    </recommendedName>
</protein>
<evidence type="ECO:0000256" key="5">
    <source>
        <dbReference type="ARBA" id="ARBA00022792"/>
    </source>
</evidence>
<dbReference type="OrthoDB" id="6147888at2759"/>
<dbReference type="InterPro" id="IPR045325">
    <property type="entry name" value="TMEM70/TMEM186/TMEM223"/>
</dbReference>
<dbReference type="InterPro" id="IPR026571">
    <property type="entry name" value="Tmem186"/>
</dbReference>
<proteinExistence type="inferred from homology"/>
<evidence type="ECO:0000313" key="10">
    <source>
        <dbReference type="EMBL" id="JAG76678.1"/>
    </source>
</evidence>
<evidence type="ECO:0000256" key="9">
    <source>
        <dbReference type="SAM" id="Phobius"/>
    </source>
</evidence>
<dbReference type="PANTHER" id="PTHR13603:SF1">
    <property type="entry name" value="TRANSMEMBRANE PROTEIN 186"/>
    <property type="match status" value="1"/>
</dbReference>
<evidence type="ECO:0000256" key="8">
    <source>
        <dbReference type="ARBA" id="ARBA00023136"/>
    </source>
</evidence>
<feature type="transmembrane region" description="Helical" evidence="9">
    <location>
        <begin position="98"/>
        <end position="123"/>
    </location>
</feature>
<evidence type="ECO:0000256" key="3">
    <source>
        <dbReference type="ARBA" id="ARBA00014604"/>
    </source>
</evidence>
<accession>A0A9R1U5X6</accession>
<reference evidence="12" key="2">
    <citation type="submission" date="2025-04" db="UniProtKB">
        <authorList>
            <consortium name="RefSeq"/>
        </authorList>
    </citation>
    <scope>IDENTIFICATION</scope>
    <source>
        <strain evidence="12">USDA-PBARC FA_bdor</strain>
        <tissue evidence="12">Whole organism</tissue>
    </source>
</reference>
<dbReference type="PANTHER" id="PTHR13603">
    <property type="entry name" value="TRANSMEMBRANE PROTEIN 186"/>
    <property type="match status" value="1"/>
</dbReference>
<accession>A0A0C9RJ28</accession>
<dbReference type="Pfam" id="PF06979">
    <property type="entry name" value="TMEM70"/>
    <property type="match status" value="1"/>
</dbReference>
<gene>
    <name evidence="10" type="primary">Tmem186</name>
    <name evidence="12" type="synonym">LOC105269780</name>
    <name evidence="10" type="ORF">g.37263</name>
</gene>
<evidence type="ECO:0000256" key="7">
    <source>
        <dbReference type="ARBA" id="ARBA00023128"/>
    </source>
</evidence>
<keyword evidence="8 9" id="KW-0472">Membrane</keyword>
<keyword evidence="7" id="KW-0496">Mitochondrion</keyword>
<keyword evidence="6 9" id="KW-1133">Transmembrane helix</keyword>
<organism evidence="10">
    <name type="scientific">Fopius arisanus</name>
    <dbReference type="NCBI Taxonomy" id="64838"/>
    <lineage>
        <taxon>Eukaryota</taxon>
        <taxon>Metazoa</taxon>
        <taxon>Ecdysozoa</taxon>
        <taxon>Arthropoda</taxon>
        <taxon>Hexapoda</taxon>
        <taxon>Insecta</taxon>
        <taxon>Pterygota</taxon>
        <taxon>Neoptera</taxon>
        <taxon>Endopterygota</taxon>
        <taxon>Hymenoptera</taxon>
        <taxon>Apocrita</taxon>
        <taxon>Ichneumonoidea</taxon>
        <taxon>Braconidae</taxon>
        <taxon>Opiinae</taxon>
        <taxon>Fopius</taxon>
    </lineage>
</organism>
<evidence type="ECO:0000256" key="2">
    <source>
        <dbReference type="ARBA" id="ARBA00007020"/>
    </source>
</evidence>
<keyword evidence="5" id="KW-0999">Mitochondrion inner membrane</keyword>
<keyword evidence="4 9" id="KW-0812">Transmembrane</keyword>
<dbReference type="GeneID" id="105269780"/>
<evidence type="ECO:0000256" key="4">
    <source>
        <dbReference type="ARBA" id="ARBA00022692"/>
    </source>
</evidence>
<dbReference type="Proteomes" id="UP000694866">
    <property type="component" value="Unplaced"/>
</dbReference>
<dbReference type="AlphaFoldDB" id="A0A0C9RJ28"/>
<dbReference type="EMBL" id="GBYB01006911">
    <property type="protein sequence ID" value="JAG76678.1"/>
    <property type="molecule type" value="Transcribed_RNA"/>
</dbReference>
<dbReference type="KEGG" id="fas:105269780"/>
<dbReference type="GO" id="GO:0005743">
    <property type="term" value="C:mitochondrial inner membrane"/>
    <property type="evidence" value="ECO:0007669"/>
    <property type="project" value="UniProtKB-SubCell"/>
</dbReference>
<feature type="transmembrane region" description="Helical" evidence="9">
    <location>
        <begin position="70"/>
        <end position="92"/>
    </location>
</feature>